<feature type="compositionally biased region" description="Pro residues" evidence="1">
    <location>
        <begin position="367"/>
        <end position="380"/>
    </location>
</feature>
<feature type="compositionally biased region" description="Low complexity" evidence="1">
    <location>
        <begin position="277"/>
        <end position="291"/>
    </location>
</feature>
<feature type="region of interest" description="Disordered" evidence="1">
    <location>
        <begin position="214"/>
        <end position="410"/>
    </location>
</feature>
<feature type="compositionally biased region" description="Pro residues" evidence="1">
    <location>
        <begin position="292"/>
        <end position="306"/>
    </location>
</feature>
<organism evidence="2 3">
    <name type="scientific">Trametes cubensis</name>
    <dbReference type="NCBI Taxonomy" id="1111947"/>
    <lineage>
        <taxon>Eukaryota</taxon>
        <taxon>Fungi</taxon>
        <taxon>Dikarya</taxon>
        <taxon>Basidiomycota</taxon>
        <taxon>Agaricomycotina</taxon>
        <taxon>Agaricomycetes</taxon>
        <taxon>Polyporales</taxon>
        <taxon>Polyporaceae</taxon>
        <taxon>Trametes</taxon>
    </lineage>
</organism>
<keyword evidence="3" id="KW-1185">Reference proteome</keyword>
<reference evidence="2" key="1">
    <citation type="submission" date="2022-11" db="EMBL/GenBank/DDBJ databases">
        <title>Genome Sequence of Cubamyces cubensis.</title>
        <authorList>
            <person name="Buettner E."/>
        </authorList>
    </citation>
    <scope>NUCLEOTIDE SEQUENCE</scope>
    <source>
        <strain evidence="2">MPL-01</strain>
    </source>
</reference>
<evidence type="ECO:0000256" key="1">
    <source>
        <dbReference type="SAM" id="MobiDB-lite"/>
    </source>
</evidence>
<gene>
    <name evidence="2" type="ORF">ONZ51_g808</name>
</gene>
<name>A0AAD7U513_9APHY</name>
<feature type="compositionally biased region" description="Basic and acidic residues" evidence="1">
    <location>
        <begin position="342"/>
        <end position="354"/>
    </location>
</feature>
<feature type="compositionally biased region" description="Low complexity" evidence="1">
    <location>
        <begin position="355"/>
        <end position="365"/>
    </location>
</feature>
<comment type="caution">
    <text evidence="2">The sequence shown here is derived from an EMBL/GenBank/DDBJ whole genome shotgun (WGS) entry which is preliminary data.</text>
</comment>
<dbReference type="Proteomes" id="UP001215151">
    <property type="component" value="Unassembled WGS sequence"/>
</dbReference>
<evidence type="ECO:0000313" key="3">
    <source>
        <dbReference type="Proteomes" id="UP001215151"/>
    </source>
</evidence>
<sequence>MSASSSAGPSSLHPLQPLTAEQAAAWRKSLYDRCLEVVKTLPKFEWREDGRAPALDLKLLLRSLAQHAGELRYRSDLHQHLSNETVKMVTAITAAIDYQLDLVEGPTPIRSILHLDTMVGMEEYLRHAREILDANMLWEHTATACRLRTSMQELADVGQIHRTRFVNELVPDSDVDRYNLDSNEPWTPLKVFLDEVLNADSGRDLYSLDRCRTASPRIDKAPPSPTPSIRISAPPGDAPTNASPIPIRLDSAPHSPQLRSGHFLRPPSFTRGRRSLRVTSSRVVRSVSPSPRRAPSPCSSPSPSRPSSPSLRPFSVIALGKRRAIDDGSPTPQRRYKRRRLARAELHTNTKDAESSAGESSSSEGPVLPPPWVLEDPPTPDSSTAVSLSDAEDDAASESSCLSRSSSLDVNVGGEAVEYERRSYPTRIPSTTTTFQDFDADMASVVDDEDATSYTTADDCIDVDDEELEPPPPEPIPTPSPRAPVRHSKFIGRRRCWDGAMQFVQRMLRF</sequence>
<feature type="compositionally biased region" description="Pro residues" evidence="1">
    <location>
        <begin position="470"/>
        <end position="482"/>
    </location>
</feature>
<protein>
    <submittedName>
        <fullName evidence="2">Uncharacterized protein</fullName>
    </submittedName>
</protein>
<accession>A0AAD7U513</accession>
<dbReference type="AlphaFoldDB" id="A0AAD7U513"/>
<proteinExistence type="predicted"/>
<feature type="compositionally biased region" description="Low complexity" evidence="1">
    <location>
        <begin position="397"/>
        <end position="407"/>
    </location>
</feature>
<evidence type="ECO:0000313" key="2">
    <source>
        <dbReference type="EMBL" id="KAJ8496954.1"/>
    </source>
</evidence>
<feature type="compositionally biased region" description="Acidic residues" evidence="1">
    <location>
        <begin position="459"/>
        <end position="469"/>
    </location>
</feature>
<dbReference type="EMBL" id="JAPEVG010000010">
    <property type="protein sequence ID" value="KAJ8496954.1"/>
    <property type="molecule type" value="Genomic_DNA"/>
</dbReference>
<feature type="compositionally biased region" description="Low complexity" evidence="1">
    <location>
        <begin position="307"/>
        <end position="316"/>
    </location>
</feature>
<feature type="region of interest" description="Disordered" evidence="1">
    <location>
        <begin position="446"/>
        <end position="487"/>
    </location>
</feature>